<comment type="pathway">
    <text evidence="3 7">Carbohydrate degradation; pentose phosphate pathway; D-ribulose 5-phosphate from D-glucose 6-phosphate (oxidative stage): step 2/3.</text>
</comment>
<dbReference type="RefSeq" id="WP_050673456.1">
    <property type="nucleotide sequence ID" value="NZ_BSKQ01000001.1"/>
</dbReference>
<dbReference type="InterPro" id="IPR039104">
    <property type="entry name" value="6PGL"/>
</dbReference>
<dbReference type="NCBIfam" id="TIGR01198">
    <property type="entry name" value="pgl"/>
    <property type="match status" value="1"/>
</dbReference>
<dbReference type="AlphaFoldDB" id="A0A0H5D3J7"/>
<sequence>MKISEYADRDMLAIDVANQIAGDLKTHLLHHDSASIAVAGGTTPAPIFDDLCAADIDWDRVRLMATDERWVPADSERSNARMIRERLLVDRAAAARFLPFHVPARAPEDVLAEVESMIEPELPLSVVLLGMGEDMHTASLFPGVDGLEAALAPNAPILAVMRPDSQPEPRISLSARVLDAAISKHLVIYGDAKREALERAKSLPPEEAPIQAVLSEMTVHWAP</sequence>
<dbReference type="UniPathway" id="UPA00115">
    <property type="reaction ID" value="UER00409"/>
</dbReference>
<dbReference type="SUPFAM" id="SSF100950">
    <property type="entry name" value="NagB/RpiA/CoA transferase-like"/>
    <property type="match status" value="1"/>
</dbReference>
<evidence type="ECO:0000313" key="9">
    <source>
        <dbReference type="EMBL" id="CRL11313.1"/>
    </source>
</evidence>
<keyword evidence="7 9" id="KW-0378">Hydrolase</keyword>
<accession>A0A0H5D3J7</accession>
<evidence type="ECO:0000256" key="2">
    <source>
        <dbReference type="ARBA" id="ARBA00002681"/>
    </source>
</evidence>
<dbReference type="GO" id="GO:0017057">
    <property type="term" value="F:6-phosphogluconolactonase activity"/>
    <property type="evidence" value="ECO:0007669"/>
    <property type="project" value="UniProtKB-UniRule"/>
</dbReference>
<comment type="function">
    <text evidence="2 7">Hydrolysis of 6-phosphogluconolactone to 6-phosphogluconate.</text>
</comment>
<evidence type="ECO:0000259" key="8">
    <source>
        <dbReference type="Pfam" id="PF01182"/>
    </source>
</evidence>
<evidence type="ECO:0000256" key="7">
    <source>
        <dbReference type="RuleBase" id="RU365095"/>
    </source>
</evidence>
<dbReference type="InterPro" id="IPR005900">
    <property type="entry name" value="6-phosphogluconolactonase_DevB"/>
</dbReference>
<dbReference type="EMBL" id="CVRL01000025">
    <property type="protein sequence ID" value="CRL11313.1"/>
    <property type="molecule type" value="Genomic_DNA"/>
</dbReference>
<reference evidence="10" key="1">
    <citation type="submission" date="2015-05" db="EMBL/GenBank/DDBJ databases">
        <authorList>
            <person name="Rodrigo-Torres Lidia"/>
            <person name="Arahal R.David."/>
        </authorList>
    </citation>
    <scope>NUCLEOTIDE SEQUENCE [LARGE SCALE GENOMIC DNA]</scope>
    <source>
        <strain evidence="10">CECT 7321</strain>
    </source>
</reference>
<feature type="domain" description="Glucosamine/galactosamine-6-phosphate isomerase" evidence="8">
    <location>
        <begin position="8"/>
        <end position="221"/>
    </location>
</feature>
<dbReference type="GO" id="GO:0006098">
    <property type="term" value="P:pentose-phosphate shunt"/>
    <property type="evidence" value="ECO:0007669"/>
    <property type="project" value="UniProtKB-UniPathway"/>
</dbReference>
<comment type="catalytic activity">
    <reaction evidence="1 7">
        <text>6-phospho-D-glucono-1,5-lactone + H2O = 6-phospho-D-gluconate + H(+)</text>
        <dbReference type="Rhea" id="RHEA:12556"/>
        <dbReference type="ChEBI" id="CHEBI:15377"/>
        <dbReference type="ChEBI" id="CHEBI:15378"/>
        <dbReference type="ChEBI" id="CHEBI:57955"/>
        <dbReference type="ChEBI" id="CHEBI:58759"/>
        <dbReference type="EC" id="3.1.1.31"/>
    </reaction>
</comment>
<dbReference type="STRING" id="481446.NIT7645_01267"/>
<protein>
    <recommendedName>
        <fullName evidence="6 7">6-phosphogluconolactonase</fullName>
        <shortName evidence="7">6PGL</shortName>
        <ecNumber evidence="5 7">3.1.1.31</ecNumber>
    </recommendedName>
</protein>
<dbReference type="Pfam" id="PF01182">
    <property type="entry name" value="Glucosamine_iso"/>
    <property type="match status" value="1"/>
</dbReference>
<dbReference type="EC" id="3.1.1.31" evidence="5 7"/>
<evidence type="ECO:0000256" key="6">
    <source>
        <dbReference type="ARBA" id="ARBA00020337"/>
    </source>
</evidence>
<evidence type="ECO:0000313" key="10">
    <source>
        <dbReference type="Proteomes" id="UP000043764"/>
    </source>
</evidence>
<dbReference type="Proteomes" id="UP000043764">
    <property type="component" value="Unassembled WGS sequence"/>
</dbReference>
<dbReference type="PANTHER" id="PTHR11054:SF0">
    <property type="entry name" value="6-PHOSPHOGLUCONOLACTONASE"/>
    <property type="match status" value="1"/>
</dbReference>
<comment type="similarity">
    <text evidence="4 7">Belongs to the glucosamine/galactosamine-6-phosphate isomerase family. 6-phosphogluconolactonase subfamily.</text>
</comment>
<keyword evidence="10" id="KW-1185">Reference proteome</keyword>
<organism evidence="9 10">
    <name type="scientific">Phaeobacter italicus</name>
    <dbReference type="NCBI Taxonomy" id="481446"/>
    <lineage>
        <taxon>Bacteria</taxon>
        <taxon>Pseudomonadati</taxon>
        <taxon>Pseudomonadota</taxon>
        <taxon>Alphaproteobacteria</taxon>
        <taxon>Rhodobacterales</taxon>
        <taxon>Roseobacteraceae</taxon>
        <taxon>Phaeobacter</taxon>
    </lineage>
</organism>
<dbReference type="Gene3D" id="3.40.50.1360">
    <property type="match status" value="1"/>
</dbReference>
<dbReference type="GO" id="GO:0005975">
    <property type="term" value="P:carbohydrate metabolic process"/>
    <property type="evidence" value="ECO:0007669"/>
    <property type="project" value="UniProtKB-UniRule"/>
</dbReference>
<dbReference type="InterPro" id="IPR037171">
    <property type="entry name" value="NagB/RpiA_transferase-like"/>
</dbReference>
<gene>
    <name evidence="7 9" type="primary">pgl</name>
    <name evidence="9" type="ORF">NIT7321_02166</name>
</gene>
<evidence type="ECO:0000256" key="3">
    <source>
        <dbReference type="ARBA" id="ARBA00004961"/>
    </source>
</evidence>
<dbReference type="CDD" id="cd01400">
    <property type="entry name" value="6PGL"/>
    <property type="match status" value="1"/>
</dbReference>
<evidence type="ECO:0000256" key="5">
    <source>
        <dbReference type="ARBA" id="ARBA00013198"/>
    </source>
</evidence>
<evidence type="ECO:0000256" key="1">
    <source>
        <dbReference type="ARBA" id="ARBA00000832"/>
    </source>
</evidence>
<proteinExistence type="inferred from homology"/>
<dbReference type="InterPro" id="IPR006148">
    <property type="entry name" value="Glc/Gal-6P_isomerase"/>
</dbReference>
<evidence type="ECO:0000256" key="4">
    <source>
        <dbReference type="ARBA" id="ARBA00010662"/>
    </source>
</evidence>
<name>A0A0H5D3J7_9RHOB</name>
<dbReference type="PANTHER" id="PTHR11054">
    <property type="entry name" value="6-PHOSPHOGLUCONOLACTONASE"/>
    <property type="match status" value="1"/>
</dbReference>